<gene>
    <name evidence="3" type="ORF">FKY71_16095</name>
</gene>
<evidence type="ECO:0000256" key="2">
    <source>
        <dbReference type="HAMAP-Rule" id="MF_00338"/>
    </source>
</evidence>
<comment type="similarity">
    <text evidence="1 2">Belongs to the UPF0145 family.</text>
</comment>
<proteinExistence type="inferred from homology"/>
<dbReference type="EMBL" id="VIFK01000309">
    <property type="protein sequence ID" value="TQE97513.1"/>
    <property type="molecule type" value="Genomic_DNA"/>
</dbReference>
<evidence type="ECO:0000256" key="1">
    <source>
        <dbReference type="ARBA" id="ARBA00010751"/>
    </source>
</evidence>
<comment type="caution">
    <text evidence="3">The sequence shown here is derived from an EMBL/GenBank/DDBJ whole genome shotgun (WGS) entry which is preliminary data.</text>
</comment>
<organism evidence="3 4">
    <name type="scientific">Spiribacter salinus</name>
    <dbReference type="NCBI Taxonomy" id="1335746"/>
    <lineage>
        <taxon>Bacteria</taxon>
        <taxon>Pseudomonadati</taxon>
        <taxon>Pseudomonadota</taxon>
        <taxon>Gammaproteobacteria</taxon>
        <taxon>Chromatiales</taxon>
        <taxon>Ectothiorhodospiraceae</taxon>
        <taxon>Spiribacter</taxon>
    </lineage>
</organism>
<dbReference type="Proteomes" id="UP000315400">
    <property type="component" value="Unassembled WGS sequence"/>
</dbReference>
<name>A0A540VN09_9GAMM</name>
<evidence type="ECO:0000313" key="4">
    <source>
        <dbReference type="Proteomes" id="UP000315400"/>
    </source>
</evidence>
<dbReference type="Pfam" id="PF01906">
    <property type="entry name" value="YbjQ_1"/>
    <property type="match status" value="1"/>
</dbReference>
<accession>A0A540VN09</accession>
<dbReference type="PANTHER" id="PTHR34068:SF1">
    <property type="entry name" value="UPF0145 PROTEIN YBJQ"/>
    <property type="match status" value="1"/>
</dbReference>
<dbReference type="Gene3D" id="3.30.110.70">
    <property type="entry name" value="Hypothetical protein apc22750. Chain B"/>
    <property type="match status" value="1"/>
</dbReference>
<dbReference type="InterPro" id="IPR035439">
    <property type="entry name" value="UPF0145_dom_sf"/>
</dbReference>
<dbReference type="SUPFAM" id="SSF117782">
    <property type="entry name" value="YbjQ-like"/>
    <property type="match status" value="1"/>
</dbReference>
<dbReference type="InterPro" id="IPR002765">
    <property type="entry name" value="UPF0145_YbjQ-like"/>
</dbReference>
<reference evidence="3 4" key="1">
    <citation type="submission" date="2019-06" db="EMBL/GenBank/DDBJ databases">
        <title>Metagenome assembled Genome of Spiribacter salinus SL48-SHIP from the microbial mat of Salt Lake 48 (Novosibirsk region, Russia).</title>
        <authorList>
            <person name="Shipova A."/>
            <person name="Rozanov A.S."/>
            <person name="Bryanskaya A.V."/>
            <person name="Peltek S.E."/>
        </authorList>
    </citation>
    <scope>NUCLEOTIDE SEQUENCE [LARGE SCALE GENOMIC DNA]</scope>
    <source>
        <strain evidence="3">SL48-SHIP-2</strain>
    </source>
</reference>
<protein>
    <recommendedName>
        <fullName evidence="2">UPF0145 protein FKY71_16095</fullName>
    </recommendedName>
</protein>
<sequence length="158" mass="17164">MAKCSSCKKEIGLFNSYGPSGTLCAQCNKERLKGDDYSTQRQANDKAVNAIILTTETYPKRFEITDTVEIVTAETAFGMNIFKDLFAGVRDIVGGRSEAIQKTMRDARRTALYELKKEAHEVGANAVIGVDLDYVELSAAGSMVMLVASGTAVKIELP</sequence>
<evidence type="ECO:0000313" key="3">
    <source>
        <dbReference type="EMBL" id="TQE97513.1"/>
    </source>
</evidence>
<dbReference type="PANTHER" id="PTHR34068">
    <property type="entry name" value="UPF0145 PROTEIN YBJQ"/>
    <property type="match status" value="1"/>
</dbReference>
<dbReference type="AlphaFoldDB" id="A0A540VN09"/>
<dbReference type="HAMAP" id="MF_00338">
    <property type="entry name" value="UPF0145"/>
    <property type="match status" value="1"/>
</dbReference>